<keyword evidence="4 11" id="KW-1133">Transmembrane helix</keyword>
<comment type="subcellular location">
    <subcellularLocation>
        <location evidence="1">Membrane</location>
        <topology evidence="1">Multi-pass membrane protein</topology>
    </subcellularLocation>
</comment>
<evidence type="ECO:0000313" key="14">
    <source>
        <dbReference type="Proteomes" id="UP000823561"/>
    </source>
</evidence>
<evidence type="ECO:0000256" key="11">
    <source>
        <dbReference type="SAM" id="Phobius"/>
    </source>
</evidence>
<keyword evidence="9" id="KW-0807">Transducer</keyword>
<dbReference type="PANTHER" id="PTHR10519">
    <property type="entry name" value="GABA-B RECEPTOR"/>
    <property type="match status" value="1"/>
</dbReference>
<dbReference type="Pfam" id="PF00003">
    <property type="entry name" value="7tm_3"/>
    <property type="match status" value="1"/>
</dbReference>
<protein>
    <recommendedName>
        <fullName evidence="12">G-protein coupled receptors family 3 profile domain-containing protein</fullName>
    </recommendedName>
</protein>
<evidence type="ECO:0000256" key="7">
    <source>
        <dbReference type="ARBA" id="ARBA00023170"/>
    </source>
</evidence>
<keyword evidence="7" id="KW-0675">Receptor</keyword>
<evidence type="ECO:0000256" key="1">
    <source>
        <dbReference type="ARBA" id="ARBA00004141"/>
    </source>
</evidence>
<feature type="transmembrane region" description="Helical" evidence="11">
    <location>
        <begin position="175"/>
        <end position="193"/>
    </location>
</feature>
<organism evidence="13 14">
    <name type="scientific">Alosa alosa</name>
    <name type="common">allis shad</name>
    <dbReference type="NCBI Taxonomy" id="278164"/>
    <lineage>
        <taxon>Eukaryota</taxon>
        <taxon>Metazoa</taxon>
        <taxon>Chordata</taxon>
        <taxon>Craniata</taxon>
        <taxon>Vertebrata</taxon>
        <taxon>Euteleostomi</taxon>
        <taxon>Actinopterygii</taxon>
        <taxon>Neopterygii</taxon>
        <taxon>Teleostei</taxon>
        <taxon>Clupei</taxon>
        <taxon>Clupeiformes</taxon>
        <taxon>Clupeoidei</taxon>
        <taxon>Clupeidae</taxon>
        <taxon>Alosa</taxon>
    </lineage>
</organism>
<evidence type="ECO:0000256" key="9">
    <source>
        <dbReference type="ARBA" id="ARBA00023224"/>
    </source>
</evidence>
<dbReference type="PRINTS" id="PR01176">
    <property type="entry name" value="GABABRECEPTR"/>
</dbReference>
<dbReference type="SUPFAM" id="SSF53822">
    <property type="entry name" value="Periplasmic binding protein-like I"/>
    <property type="match status" value="1"/>
</dbReference>
<keyword evidence="14" id="KW-1185">Reference proteome</keyword>
<sequence>MSRLGGKNPEETGGFQEAPLAYDAVWALALALNKTVGPLKARGRRLEDFNYNNKDITAEIYRALNTSSFEGVSGHVVFDAQGSRMAWTLIEQLQGGSYKKIGYYDMTKGNLSWYGNDKWIGAGPPADQTLVNFEYRYLSQKLFISVSVFAGLGILLGIVCLTFNIYNSNNSQPYLNNMTAVGCMMALAAVFPLGLDGLHVHRDQFPVVCQFRLWLLGLGFSLAYGSMFTKIWWVHTVFTKKDEKKDKRKHLDPWKLYATVGILLVIDITSLMIWQIVDPLHITVEKFTREAPKGDLDVLIEPLLEHCSSEKMNTWLGVVYGYKGLLLLLGIFLAYETKSVSTEKINDHRAVGMAIYNVSVLCMITAPVTMILSSKQDASFAFASLAIVFSVYITLVVLFVPKMRRLITRGEWQSDQQETMKTGSSTNNNDEEKSRQLERENKELQRIIQEKEERVSDLRNQLSERQALRSRRRPSSGNQNHSTPPVSAPQGDPKALLPPPGYPLPSSDNHALPPSFSNSSNLYQPDGKISRNHCHTSRLPLLYK</sequence>
<evidence type="ECO:0000256" key="5">
    <source>
        <dbReference type="ARBA" id="ARBA00023040"/>
    </source>
</evidence>
<reference evidence="13" key="1">
    <citation type="submission" date="2020-10" db="EMBL/GenBank/DDBJ databases">
        <title>Chromosome-scale genome assembly of the Allis shad, Alosa alosa.</title>
        <authorList>
            <person name="Margot Z."/>
            <person name="Christophe K."/>
            <person name="Cabau C."/>
            <person name="Louis A."/>
            <person name="Berthelot C."/>
            <person name="Parey E."/>
            <person name="Roest Crollius H."/>
            <person name="Montfort J."/>
            <person name="Robinson-Rechavi M."/>
            <person name="Bucao C."/>
            <person name="Bouchez O."/>
            <person name="Gislard M."/>
            <person name="Lluch J."/>
            <person name="Milhes M."/>
            <person name="Lampietro C."/>
            <person name="Lopez Roques C."/>
            <person name="Donnadieu C."/>
            <person name="Braasch I."/>
            <person name="Desvignes T."/>
            <person name="Postlethwait J."/>
            <person name="Bobe J."/>
            <person name="Guiguen Y."/>
        </authorList>
    </citation>
    <scope>NUCLEOTIDE SEQUENCE</scope>
    <source>
        <strain evidence="13">M-15738</strain>
        <tissue evidence="13">Blood</tissue>
    </source>
</reference>
<comment type="similarity">
    <text evidence="2">Belongs to the G-protein coupled receptor 3 family. GABA-B receptor subfamily.</text>
</comment>
<dbReference type="InterPro" id="IPR017978">
    <property type="entry name" value="GPCR_3_C"/>
</dbReference>
<feature type="compositionally biased region" description="Polar residues" evidence="10">
    <location>
        <begin position="412"/>
        <end position="428"/>
    </location>
</feature>
<feature type="transmembrane region" description="Helical" evidence="11">
    <location>
        <begin position="213"/>
        <end position="233"/>
    </location>
</feature>
<feature type="transmembrane region" description="Helical" evidence="11">
    <location>
        <begin position="380"/>
        <end position="400"/>
    </location>
</feature>
<evidence type="ECO:0000313" key="13">
    <source>
        <dbReference type="EMBL" id="KAG5264601.1"/>
    </source>
</evidence>
<evidence type="ECO:0000259" key="12">
    <source>
        <dbReference type="PROSITE" id="PS50259"/>
    </source>
</evidence>
<evidence type="ECO:0000256" key="4">
    <source>
        <dbReference type="ARBA" id="ARBA00022989"/>
    </source>
</evidence>
<feature type="region of interest" description="Disordered" evidence="10">
    <location>
        <begin position="466"/>
        <end position="544"/>
    </location>
</feature>
<evidence type="ECO:0000256" key="3">
    <source>
        <dbReference type="ARBA" id="ARBA00022692"/>
    </source>
</evidence>
<feature type="domain" description="G-protein coupled receptors family 3 profile" evidence="12">
    <location>
        <begin position="161"/>
        <end position="422"/>
    </location>
</feature>
<keyword evidence="8" id="KW-0325">Glycoprotein</keyword>
<keyword evidence="5" id="KW-0297">G-protein coupled receptor</keyword>
<evidence type="ECO:0000256" key="10">
    <source>
        <dbReference type="SAM" id="MobiDB-lite"/>
    </source>
</evidence>
<feature type="transmembrane region" description="Helical" evidence="11">
    <location>
        <begin position="314"/>
        <end position="335"/>
    </location>
</feature>
<evidence type="ECO:0000256" key="2">
    <source>
        <dbReference type="ARBA" id="ARBA00008991"/>
    </source>
</evidence>
<feature type="transmembrane region" description="Helical" evidence="11">
    <location>
        <begin position="142"/>
        <end position="163"/>
    </location>
</feature>
<feature type="compositionally biased region" description="Polar residues" evidence="10">
    <location>
        <begin position="475"/>
        <end position="485"/>
    </location>
</feature>
<dbReference type="InterPro" id="IPR002455">
    <property type="entry name" value="GPCR3_GABA-B"/>
</dbReference>
<dbReference type="GO" id="GO:0004965">
    <property type="term" value="F:G protein-coupled GABA receptor activity"/>
    <property type="evidence" value="ECO:0007669"/>
    <property type="project" value="InterPro"/>
</dbReference>
<dbReference type="PANTHER" id="PTHR10519:SF77">
    <property type="entry name" value="GAMMA-AMINOBUTYRIC ACID TYPE B RECEPTOR SUBUNIT 1"/>
    <property type="match status" value="1"/>
</dbReference>
<evidence type="ECO:0000256" key="6">
    <source>
        <dbReference type="ARBA" id="ARBA00023136"/>
    </source>
</evidence>
<dbReference type="CDD" id="cd15291">
    <property type="entry name" value="7tmC_GABA-B-R1"/>
    <property type="match status" value="1"/>
</dbReference>
<comment type="caution">
    <text evidence="13">The sequence shown here is derived from an EMBL/GenBank/DDBJ whole genome shotgun (WGS) entry which is preliminary data.</text>
</comment>
<dbReference type="EMBL" id="JADWDJ010000020">
    <property type="protein sequence ID" value="KAG5264601.1"/>
    <property type="molecule type" value="Genomic_DNA"/>
</dbReference>
<accession>A0AAV6FS56</accession>
<feature type="transmembrane region" description="Helical" evidence="11">
    <location>
        <begin position="355"/>
        <end position="374"/>
    </location>
</feature>
<keyword evidence="6 11" id="KW-0472">Membrane</keyword>
<dbReference type="Proteomes" id="UP000823561">
    <property type="component" value="Chromosome 20"/>
</dbReference>
<dbReference type="PROSITE" id="PS50259">
    <property type="entry name" value="G_PROTEIN_RECEP_F3_4"/>
    <property type="match status" value="1"/>
</dbReference>
<dbReference type="InterPro" id="IPR001828">
    <property type="entry name" value="ANF_lig-bd_rcpt"/>
</dbReference>
<dbReference type="InterPro" id="IPR002456">
    <property type="entry name" value="GPCR_3_GABA_rcpt_B1"/>
</dbReference>
<feature type="transmembrane region" description="Helical" evidence="11">
    <location>
        <begin position="254"/>
        <end position="277"/>
    </location>
</feature>
<dbReference type="InterPro" id="IPR028082">
    <property type="entry name" value="Peripla_BP_I"/>
</dbReference>
<dbReference type="GO" id="GO:0007214">
    <property type="term" value="P:gamma-aminobutyric acid signaling pathway"/>
    <property type="evidence" value="ECO:0007669"/>
    <property type="project" value="TreeGrafter"/>
</dbReference>
<dbReference type="AlphaFoldDB" id="A0AAV6FS56"/>
<gene>
    <name evidence="13" type="ORF">AALO_G00256000</name>
</gene>
<evidence type="ECO:0000256" key="8">
    <source>
        <dbReference type="ARBA" id="ARBA00023180"/>
    </source>
</evidence>
<proteinExistence type="inferred from homology"/>
<dbReference type="GO" id="GO:0038039">
    <property type="term" value="C:G protein-coupled receptor heterodimeric complex"/>
    <property type="evidence" value="ECO:0007669"/>
    <property type="project" value="TreeGrafter"/>
</dbReference>
<feature type="region of interest" description="Disordered" evidence="10">
    <location>
        <begin position="412"/>
        <end position="439"/>
    </location>
</feature>
<dbReference type="Gene3D" id="3.40.50.2300">
    <property type="match status" value="2"/>
</dbReference>
<dbReference type="Pfam" id="PF01094">
    <property type="entry name" value="ANF_receptor"/>
    <property type="match status" value="1"/>
</dbReference>
<dbReference type="PRINTS" id="PR01177">
    <property type="entry name" value="GABAB1RECPTR"/>
</dbReference>
<keyword evidence="3 11" id="KW-0812">Transmembrane</keyword>
<name>A0AAV6FS56_9TELE</name>
<feature type="compositionally biased region" description="Basic and acidic residues" evidence="10">
    <location>
        <begin position="430"/>
        <end position="439"/>
    </location>
</feature>